<dbReference type="SMART" id="SM00304">
    <property type="entry name" value="HAMP"/>
    <property type="match status" value="1"/>
</dbReference>
<dbReference type="InterPro" id="IPR005467">
    <property type="entry name" value="His_kinase_dom"/>
</dbReference>
<feature type="transmembrane region" description="Helical" evidence="9">
    <location>
        <begin position="16"/>
        <end position="38"/>
    </location>
</feature>
<dbReference type="EMBL" id="BLAY01000068">
    <property type="protein sequence ID" value="GET39565.1"/>
    <property type="molecule type" value="Genomic_DNA"/>
</dbReference>
<evidence type="ECO:0000256" key="8">
    <source>
        <dbReference type="SAM" id="Coils"/>
    </source>
</evidence>
<dbReference type="Gene3D" id="6.10.340.10">
    <property type="match status" value="1"/>
</dbReference>
<dbReference type="InterPro" id="IPR036097">
    <property type="entry name" value="HisK_dim/P_sf"/>
</dbReference>
<dbReference type="SUPFAM" id="SSF55874">
    <property type="entry name" value="ATPase domain of HSP90 chaperone/DNA topoisomerase II/histidine kinase"/>
    <property type="match status" value="1"/>
</dbReference>
<dbReference type="EC" id="2.7.13.3" evidence="3"/>
<feature type="domain" description="HAMP" evidence="11">
    <location>
        <begin position="371"/>
        <end position="423"/>
    </location>
</feature>
<evidence type="ECO:0000256" key="6">
    <source>
        <dbReference type="ARBA" id="ARBA00022777"/>
    </source>
</evidence>
<reference evidence="12" key="1">
    <citation type="submission" date="2019-10" db="EMBL/GenBank/DDBJ databases">
        <title>Draft genome sequece of Microseira wollei NIES-4236.</title>
        <authorList>
            <person name="Yamaguchi H."/>
            <person name="Suzuki S."/>
            <person name="Kawachi M."/>
        </authorList>
    </citation>
    <scope>NUCLEOTIDE SEQUENCE</scope>
    <source>
        <strain evidence="12">NIES-4236</strain>
    </source>
</reference>
<keyword evidence="8" id="KW-0175">Coiled coil</keyword>
<comment type="catalytic activity">
    <reaction evidence="1">
        <text>ATP + protein L-histidine = ADP + protein N-phospho-L-histidine.</text>
        <dbReference type="EC" id="2.7.13.3"/>
    </reaction>
</comment>
<keyword evidence="7" id="KW-0902">Two-component regulatory system</keyword>
<gene>
    <name evidence="12" type="ORF">MiSe_43350</name>
</gene>
<keyword evidence="9" id="KW-0472">Membrane</keyword>
<dbReference type="Pfam" id="PF00672">
    <property type="entry name" value="HAMP"/>
    <property type="match status" value="1"/>
</dbReference>
<feature type="transmembrane region" description="Helical" evidence="9">
    <location>
        <begin position="352"/>
        <end position="373"/>
    </location>
</feature>
<dbReference type="InterPro" id="IPR036890">
    <property type="entry name" value="HATPase_C_sf"/>
</dbReference>
<dbReference type="SMART" id="SM00387">
    <property type="entry name" value="HATPase_c"/>
    <property type="match status" value="1"/>
</dbReference>
<dbReference type="InterPro" id="IPR003660">
    <property type="entry name" value="HAMP_dom"/>
</dbReference>
<evidence type="ECO:0000256" key="1">
    <source>
        <dbReference type="ARBA" id="ARBA00000085"/>
    </source>
</evidence>
<dbReference type="PROSITE" id="PS50109">
    <property type="entry name" value="HIS_KIN"/>
    <property type="match status" value="1"/>
</dbReference>
<dbReference type="Gene3D" id="3.30.450.20">
    <property type="entry name" value="PAS domain"/>
    <property type="match status" value="1"/>
</dbReference>
<evidence type="ECO:0000259" key="10">
    <source>
        <dbReference type="PROSITE" id="PS50109"/>
    </source>
</evidence>
<keyword evidence="9" id="KW-1133">Transmembrane helix</keyword>
<name>A0AAV3XHG5_9CYAN</name>
<dbReference type="SUPFAM" id="SSF158472">
    <property type="entry name" value="HAMP domain-like"/>
    <property type="match status" value="1"/>
</dbReference>
<dbReference type="CDD" id="cd00082">
    <property type="entry name" value="HisKA"/>
    <property type="match status" value="1"/>
</dbReference>
<dbReference type="SMART" id="SM00388">
    <property type="entry name" value="HisKA"/>
    <property type="match status" value="1"/>
</dbReference>
<keyword evidence="5" id="KW-0808">Transferase</keyword>
<dbReference type="Pfam" id="PF02518">
    <property type="entry name" value="HATPase_c"/>
    <property type="match status" value="1"/>
</dbReference>
<keyword evidence="13" id="KW-1185">Reference proteome</keyword>
<evidence type="ECO:0000313" key="13">
    <source>
        <dbReference type="Proteomes" id="UP001050975"/>
    </source>
</evidence>
<dbReference type="GO" id="GO:0016020">
    <property type="term" value="C:membrane"/>
    <property type="evidence" value="ECO:0007669"/>
    <property type="project" value="UniProtKB-SubCell"/>
</dbReference>
<protein>
    <recommendedName>
        <fullName evidence="3">histidine kinase</fullName>
        <ecNumber evidence="3">2.7.13.3</ecNumber>
    </recommendedName>
</protein>
<feature type="domain" description="Histidine kinase" evidence="10">
    <location>
        <begin position="472"/>
        <end position="730"/>
    </location>
</feature>
<keyword evidence="4" id="KW-0597">Phosphoprotein</keyword>
<dbReference type="PRINTS" id="PR00344">
    <property type="entry name" value="BCTRLSENSOR"/>
</dbReference>
<sequence>MNLPTAKPTQSLSLQWLLIVPFVLQIFGAVGLVGYLSFRNGQNTVNDLANQLMEKTTDVVDEHLDHYLKIPHQVNQINADAVRLGLLDLRDRKKAGQYYWKQMQVYDFTYIGHTSGDGTGAGAARYDDKTVTINEQVSQPLKNSYTYTTDADGNRQQLLYNVDFDALNQAYHSNVVKAGKPIWSRIYTWYESTGSIPPYISASANYPLYDKDKKLIAVLFSDFHLLKLSEFLRNSNPSHTGQIFIIERNGALIANSGTEKPYRIRNHKIERINAIDSPNPLVQSAAKQLQQQFKNFQSIGEIRNLQFDLEGERHYVQVMPWKDAYGLDWLVIVAVPAREFTAEIDANTRDTILLCLASLLIATLIGYLTAAWITRPILKLSQASEAIANGQLYQQVEISYFKELGILANAFNQMAQQLRESFTALEETNVELEDRVEERTAELKNTLTELQRTQAQMLQSEKMSALGQMVAGIAHEINNPVNFIHGNLSHLQEYAEYLLKFLQLYQQHSPNPVAEIQAEAEELDLEFLQEDLVKILGSMKVGTDRIRQIVLSLRNFSRMDEAEFKDVDLHEGIESTLLILQHRLKARLERPEIEVIRDYGNLPKVECYAGPLNQVFMNILVNAIDAIEEVNAKRTDREIKDNPGRITIRTSVVDSQWVEVAIADNGPGIPEPVKQRIFDPFFTTKPVGKGTGMGMSISYQIITEKHNGKLECFSTPGKGTEFAIVIPIQQQVRSDAPLAS</sequence>
<dbReference type="InterPro" id="IPR003594">
    <property type="entry name" value="HATPase_dom"/>
</dbReference>
<dbReference type="AlphaFoldDB" id="A0AAV3XHG5"/>
<dbReference type="PANTHER" id="PTHR43065">
    <property type="entry name" value="SENSOR HISTIDINE KINASE"/>
    <property type="match status" value="1"/>
</dbReference>
<comment type="subcellular location">
    <subcellularLocation>
        <location evidence="2">Membrane</location>
    </subcellularLocation>
</comment>
<evidence type="ECO:0000259" key="11">
    <source>
        <dbReference type="PROSITE" id="PS50885"/>
    </source>
</evidence>
<dbReference type="SUPFAM" id="SSF47384">
    <property type="entry name" value="Homodimeric domain of signal transducing histidine kinase"/>
    <property type="match status" value="1"/>
</dbReference>
<comment type="caution">
    <text evidence="12">The sequence shown here is derived from an EMBL/GenBank/DDBJ whole genome shotgun (WGS) entry which is preliminary data.</text>
</comment>
<dbReference type="InterPro" id="IPR004358">
    <property type="entry name" value="Sig_transdc_His_kin-like_C"/>
</dbReference>
<dbReference type="CDD" id="cd06225">
    <property type="entry name" value="HAMP"/>
    <property type="match status" value="1"/>
</dbReference>
<evidence type="ECO:0000256" key="9">
    <source>
        <dbReference type="SAM" id="Phobius"/>
    </source>
</evidence>
<evidence type="ECO:0000256" key="7">
    <source>
        <dbReference type="ARBA" id="ARBA00023012"/>
    </source>
</evidence>
<evidence type="ECO:0000256" key="5">
    <source>
        <dbReference type="ARBA" id="ARBA00022679"/>
    </source>
</evidence>
<dbReference type="RefSeq" id="WP_226584975.1">
    <property type="nucleotide sequence ID" value="NZ_BLAY01000068.1"/>
</dbReference>
<organism evidence="12 13">
    <name type="scientific">Microseira wollei NIES-4236</name>
    <dbReference type="NCBI Taxonomy" id="2530354"/>
    <lineage>
        <taxon>Bacteria</taxon>
        <taxon>Bacillati</taxon>
        <taxon>Cyanobacteriota</taxon>
        <taxon>Cyanophyceae</taxon>
        <taxon>Oscillatoriophycideae</taxon>
        <taxon>Aerosakkonematales</taxon>
        <taxon>Aerosakkonemataceae</taxon>
        <taxon>Microseira</taxon>
    </lineage>
</organism>
<evidence type="ECO:0000313" key="12">
    <source>
        <dbReference type="EMBL" id="GET39565.1"/>
    </source>
</evidence>
<proteinExistence type="predicted"/>
<keyword evidence="9" id="KW-0812">Transmembrane</keyword>
<dbReference type="PANTHER" id="PTHR43065:SF50">
    <property type="entry name" value="HISTIDINE KINASE"/>
    <property type="match status" value="1"/>
</dbReference>
<dbReference type="Proteomes" id="UP001050975">
    <property type="component" value="Unassembled WGS sequence"/>
</dbReference>
<dbReference type="Gene3D" id="3.30.565.10">
    <property type="entry name" value="Histidine kinase-like ATPase, C-terminal domain"/>
    <property type="match status" value="1"/>
</dbReference>
<evidence type="ECO:0000256" key="2">
    <source>
        <dbReference type="ARBA" id="ARBA00004370"/>
    </source>
</evidence>
<dbReference type="InterPro" id="IPR003661">
    <property type="entry name" value="HisK_dim/P_dom"/>
</dbReference>
<dbReference type="Gene3D" id="1.10.287.130">
    <property type="match status" value="1"/>
</dbReference>
<accession>A0AAV3XHG5</accession>
<evidence type="ECO:0000256" key="4">
    <source>
        <dbReference type="ARBA" id="ARBA00022553"/>
    </source>
</evidence>
<feature type="coiled-coil region" evidence="8">
    <location>
        <begin position="415"/>
        <end position="456"/>
    </location>
</feature>
<dbReference type="GO" id="GO:0000155">
    <property type="term" value="F:phosphorelay sensor kinase activity"/>
    <property type="evidence" value="ECO:0007669"/>
    <property type="project" value="InterPro"/>
</dbReference>
<keyword evidence="6 12" id="KW-0418">Kinase</keyword>
<evidence type="ECO:0000256" key="3">
    <source>
        <dbReference type="ARBA" id="ARBA00012438"/>
    </source>
</evidence>
<dbReference type="PROSITE" id="PS50885">
    <property type="entry name" value="HAMP"/>
    <property type="match status" value="1"/>
</dbReference>